<evidence type="ECO:0000313" key="2">
    <source>
        <dbReference type="Proteomes" id="UP000003490"/>
    </source>
</evidence>
<comment type="caution">
    <text evidence="1">The sequence shown here is derived from an EMBL/GenBank/DDBJ whole genome shotgun (WGS) entry which is preliminary data.</text>
</comment>
<evidence type="ECO:0000313" key="1">
    <source>
        <dbReference type="EMBL" id="EDO62813.1"/>
    </source>
</evidence>
<proteinExistence type="predicted"/>
<sequence>MWRWHLALLLIKLAEKSGLAARIYCDREAAPPVRTGAAGIFIKAGKAGWKISQPALPAFANYLNHLNFPGGRRRFALNRNVHCQASGTAGLSLLPARRLL</sequence>
<accession>A7VPC6</accession>
<organism evidence="1 2">
    <name type="scientific">[Clostridium] leptum DSM 753</name>
    <dbReference type="NCBI Taxonomy" id="428125"/>
    <lineage>
        <taxon>Bacteria</taxon>
        <taxon>Bacillati</taxon>
        <taxon>Bacillota</taxon>
        <taxon>Clostridia</taxon>
        <taxon>Eubacteriales</taxon>
        <taxon>Oscillospiraceae</taxon>
        <taxon>Oscillospiraceae incertae sedis</taxon>
    </lineage>
</organism>
<protein>
    <submittedName>
        <fullName evidence="1">Uncharacterized protein</fullName>
    </submittedName>
</protein>
<reference evidence="1 2" key="1">
    <citation type="submission" date="2007-08" db="EMBL/GenBank/DDBJ databases">
        <title>Draft genome sequence of Clostridium leptum (DSM 753).</title>
        <authorList>
            <person name="Sudarsanam P."/>
            <person name="Ley R."/>
            <person name="Guruge J."/>
            <person name="Turnbaugh P.J."/>
            <person name="Mahowald M."/>
            <person name="Liep D."/>
            <person name="Gordon J."/>
        </authorList>
    </citation>
    <scope>NUCLEOTIDE SEQUENCE [LARGE SCALE GENOMIC DNA]</scope>
    <source>
        <strain evidence="1 2">DSM 753</strain>
    </source>
</reference>
<dbReference type="AlphaFoldDB" id="A7VPC6"/>
<dbReference type="Proteomes" id="UP000003490">
    <property type="component" value="Unassembled WGS sequence"/>
</dbReference>
<reference evidence="1 2" key="2">
    <citation type="submission" date="2007-08" db="EMBL/GenBank/DDBJ databases">
        <authorList>
            <person name="Fulton L."/>
            <person name="Clifton S."/>
            <person name="Fulton B."/>
            <person name="Xu J."/>
            <person name="Minx P."/>
            <person name="Pepin K.H."/>
            <person name="Johnson M."/>
            <person name="Thiruvilangam P."/>
            <person name="Bhonagiri V."/>
            <person name="Nash W.E."/>
            <person name="Wang C."/>
            <person name="Mardis E.R."/>
            <person name="Wilson R.K."/>
        </authorList>
    </citation>
    <scope>NUCLEOTIDE SEQUENCE [LARGE SCALE GENOMIC DNA]</scope>
    <source>
        <strain evidence="1 2">DSM 753</strain>
    </source>
</reference>
<dbReference type="EMBL" id="ABCB02000012">
    <property type="protein sequence ID" value="EDO62813.1"/>
    <property type="molecule type" value="Genomic_DNA"/>
</dbReference>
<gene>
    <name evidence="1" type="ORF">CLOLEP_00402</name>
</gene>
<name>A7VPC6_9FIRM</name>
<dbReference type="HOGENOM" id="CLU_2300907_0_0_9"/>